<sequence>MTQSLPRCQSRASVSQPFPMRHKVCSPLPRDPALIIPRSSRQTWLLRHIRHALSLSLLLPAVLQHNGAKEVCCISANPTRLITRVRAQEWSCGELPVFSLSTSTDHD</sequence>
<dbReference type="AlphaFoldDB" id="A0A9P4MC47"/>
<dbReference type="EMBL" id="ML996093">
    <property type="protein sequence ID" value="KAF2148335.1"/>
    <property type="molecule type" value="Genomic_DNA"/>
</dbReference>
<name>A0A9P4MC47_9PEZI</name>
<gene>
    <name evidence="1" type="ORF">K461DRAFT_61161</name>
</gene>
<comment type="caution">
    <text evidence="1">The sequence shown here is derived from an EMBL/GenBank/DDBJ whole genome shotgun (WGS) entry which is preliminary data.</text>
</comment>
<dbReference type="Proteomes" id="UP000799439">
    <property type="component" value="Unassembled WGS sequence"/>
</dbReference>
<keyword evidence="2" id="KW-1185">Reference proteome</keyword>
<reference evidence="1" key="1">
    <citation type="journal article" date="2020" name="Stud. Mycol.">
        <title>101 Dothideomycetes genomes: a test case for predicting lifestyles and emergence of pathogens.</title>
        <authorList>
            <person name="Haridas S."/>
            <person name="Albert R."/>
            <person name="Binder M."/>
            <person name="Bloem J."/>
            <person name="Labutti K."/>
            <person name="Salamov A."/>
            <person name="Andreopoulos B."/>
            <person name="Baker S."/>
            <person name="Barry K."/>
            <person name="Bills G."/>
            <person name="Bluhm B."/>
            <person name="Cannon C."/>
            <person name="Castanera R."/>
            <person name="Culley D."/>
            <person name="Daum C."/>
            <person name="Ezra D."/>
            <person name="Gonzalez J."/>
            <person name="Henrissat B."/>
            <person name="Kuo A."/>
            <person name="Liang C."/>
            <person name="Lipzen A."/>
            <person name="Lutzoni F."/>
            <person name="Magnuson J."/>
            <person name="Mondo S."/>
            <person name="Nolan M."/>
            <person name="Ohm R."/>
            <person name="Pangilinan J."/>
            <person name="Park H.-J."/>
            <person name="Ramirez L."/>
            <person name="Alfaro M."/>
            <person name="Sun H."/>
            <person name="Tritt A."/>
            <person name="Yoshinaga Y."/>
            <person name="Zwiers L.-H."/>
            <person name="Turgeon B."/>
            <person name="Goodwin S."/>
            <person name="Spatafora J."/>
            <person name="Crous P."/>
            <person name="Grigoriev I."/>
        </authorList>
    </citation>
    <scope>NUCLEOTIDE SEQUENCE</scope>
    <source>
        <strain evidence="1">CBS 260.36</strain>
    </source>
</reference>
<protein>
    <submittedName>
        <fullName evidence="1">Uncharacterized protein</fullName>
    </submittedName>
</protein>
<proteinExistence type="predicted"/>
<accession>A0A9P4MC47</accession>
<organism evidence="1 2">
    <name type="scientific">Myriangium duriaei CBS 260.36</name>
    <dbReference type="NCBI Taxonomy" id="1168546"/>
    <lineage>
        <taxon>Eukaryota</taxon>
        <taxon>Fungi</taxon>
        <taxon>Dikarya</taxon>
        <taxon>Ascomycota</taxon>
        <taxon>Pezizomycotina</taxon>
        <taxon>Dothideomycetes</taxon>
        <taxon>Dothideomycetidae</taxon>
        <taxon>Myriangiales</taxon>
        <taxon>Myriangiaceae</taxon>
        <taxon>Myriangium</taxon>
    </lineage>
</organism>
<evidence type="ECO:0000313" key="2">
    <source>
        <dbReference type="Proteomes" id="UP000799439"/>
    </source>
</evidence>
<evidence type="ECO:0000313" key="1">
    <source>
        <dbReference type="EMBL" id="KAF2148335.1"/>
    </source>
</evidence>